<dbReference type="InterPro" id="IPR018649">
    <property type="entry name" value="SHOCT"/>
</dbReference>
<dbReference type="EMBL" id="CP011070">
    <property type="protein sequence ID" value="AJW70604.1"/>
    <property type="molecule type" value="Genomic_DNA"/>
</dbReference>
<protein>
    <recommendedName>
        <fullName evidence="1">SHOCT domain-containing protein</fullName>
    </recommendedName>
</protein>
<dbReference type="STRING" id="1580092.NADRNF5_0910"/>
<reference evidence="3" key="1">
    <citation type="submission" date="2015-03" db="EMBL/GenBank/DDBJ databases">
        <title>Characterization of two novel Thaumarchaeota isolated from the Northern Adriatic Sea.</title>
        <authorList>
            <person name="Bayer B."/>
            <person name="Vojvoda J."/>
            <person name="Offre P."/>
            <person name="Srivastava A."/>
            <person name="Elisabeth N."/>
            <person name="Garcia J.A.L."/>
            <person name="Schleper C."/>
            <person name="Herndl G.J."/>
        </authorList>
    </citation>
    <scope>NUCLEOTIDE SEQUENCE [LARGE SCALE GENOMIC DNA]</scope>
    <source>
        <strain evidence="3">NF5</strain>
    </source>
</reference>
<dbReference type="Proteomes" id="UP000032408">
    <property type="component" value="Chromosome"/>
</dbReference>
<dbReference type="AlphaFoldDB" id="A0A0D5C1D5"/>
<dbReference type="Pfam" id="PF09851">
    <property type="entry name" value="SHOCT"/>
    <property type="match status" value="1"/>
</dbReference>
<organism evidence="2 3">
    <name type="scientific">Nitrosopumilus adriaticus</name>
    <dbReference type="NCBI Taxonomy" id="1580092"/>
    <lineage>
        <taxon>Archaea</taxon>
        <taxon>Nitrososphaerota</taxon>
        <taxon>Nitrososphaeria</taxon>
        <taxon>Nitrosopumilales</taxon>
        <taxon>Nitrosopumilaceae</taxon>
        <taxon>Nitrosopumilus</taxon>
    </lineage>
</organism>
<keyword evidence="3" id="KW-1185">Reference proteome</keyword>
<dbReference type="KEGG" id="nin:NADRNF5_0910"/>
<evidence type="ECO:0000313" key="3">
    <source>
        <dbReference type="Proteomes" id="UP000032408"/>
    </source>
</evidence>
<dbReference type="HOGENOM" id="CLU_1880969_0_0_2"/>
<evidence type="ECO:0000313" key="2">
    <source>
        <dbReference type="EMBL" id="AJW70604.1"/>
    </source>
</evidence>
<name>A0A0D5C1D5_9ARCH</name>
<dbReference type="GeneID" id="24820134"/>
<feature type="domain" description="SHOCT" evidence="1">
    <location>
        <begin position="107"/>
        <end position="132"/>
    </location>
</feature>
<gene>
    <name evidence="2" type="ORF">NADRNF5_0910</name>
</gene>
<reference evidence="2 3" key="2">
    <citation type="journal article" date="2016" name="ISME J.">
        <title>Physiological and genomic characterization of two novel marine thaumarchaeal strains indicates niche differentiation.</title>
        <authorList>
            <person name="Bayer B."/>
            <person name="Vojvoda J."/>
            <person name="Offre P."/>
            <person name="Alves R.J."/>
            <person name="Elisabeth N.H."/>
            <person name="Garcia J.A."/>
            <person name="Volland J.M."/>
            <person name="Srivastava A."/>
            <person name="Schleper C."/>
            <person name="Herndl G.J."/>
        </authorList>
    </citation>
    <scope>NUCLEOTIDE SEQUENCE [LARGE SCALE GENOMIC DNA]</scope>
    <source>
        <strain evidence="2 3">NF5</strain>
    </source>
</reference>
<evidence type="ECO:0000259" key="1">
    <source>
        <dbReference type="Pfam" id="PF09851"/>
    </source>
</evidence>
<accession>A0A0D5C1D5</accession>
<sequence>MATAKKSKTVPKKVKTMPEKGGYIDKFLKKADEAIQEGIKKADEALDEAVELGELTAKQASKASKELTTMAKKESEEFQKKGLAKINEGLASAKKIGANSREDLNMLEKLAELRKAGILTEKEFREKKTKILSRI</sequence>
<proteinExistence type="predicted"/>
<dbReference type="RefSeq" id="WP_237089339.1">
    <property type="nucleotide sequence ID" value="NZ_CP011070.1"/>
</dbReference>